<feature type="non-terminal residue" evidence="1">
    <location>
        <position position="254"/>
    </location>
</feature>
<dbReference type="InterPro" id="IPR006059">
    <property type="entry name" value="SBP"/>
</dbReference>
<gene>
    <name evidence="1" type="ORF">METZ01_LOCUS387931</name>
</gene>
<dbReference type="PANTHER" id="PTHR43649">
    <property type="entry name" value="ARABINOSE-BINDING PROTEIN-RELATED"/>
    <property type="match status" value="1"/>
</dbReference>
<name>A0A382ULX2_9ZZZZ</name>
<dbReference type="InterPro" id="IPR050490">
    <property type="entry name" value="Bact_solute-bd_prot1"/>
</dbReference>
<dbReference type="AlphaFoldDB" id="A0A382ULX2"/>
<organism evidence="1">
    <name type="scientific">marine metagenome</name>
    <dbReference type="NCBI Taxonomy" id="408172"/>
    <lineage>
        <taxon>unclassified sequences</taxon>
        <taxon>metagenomes</taxon>
        <taxon>ecological metagenomes</taxon>
    </lineage>
</organism>
<dbReference type="SUPFAM" id="SSF53850">
    <property type="entry name" value="Periplasmic binding protein-like II"/>
    <property type="match status" value="1"/>
</dbReference>
<dbReference type="EMBL" id="UINC01145130">
    <property type="protein sequence ID" value="SVD35077.1"/>
    <property type="molecule type" value="Genomic_DNA"/>
</dbReference>
<dbReference type="Gene3D" id="3.40.190.10">
    <property type="entry name" value="Periplasmic binding protein-like II"/>
    <property type="match status" value="1"/>
</dbReference>
<sequence length="254" mass="28062">MIRPNARPSIRLWIAGLVLAVAIGSGSPVSAEKVVRIWHTEPNHMTLAAMREIIADYEKLNPGIRIEQEAIGWSSLLQKLQASLAAGAPPDASHGYTGLVLMLSDLGLLRPLDDVVASIGEDNIFEIVRRISLDDDGHYYGLPHCIGADAIVYRKDLYRQAGLDDAVAPRNWDEWLVQLQKLTVDTDGDGTVDQYGLGLAGEGGFINEEVLMWTGSNGGRMWDPDGRPTFTEQPMIEMLQFYKKVSDCCLWPGW</sequence>
<proteinExistence type="predicted"/>
<protein>
    <recommendedName>
        <fullName evidence="2">Extracellular solute-binding protein</fullName>
    </recommendedName>
</protein>
<evidence type="ECO:0008006" key="2">
    <source>
        <dbReference type="Google" id="ProtNLM"/>
    </source>
</evidence>
<dbReference type="PANTHER" id="PTHR43649:SF12">
    <property type="entry name" value="DIACETYLCHITOBIOSE BINDING PROTEIN DASA"/>
    <property type="match status" value="1"/>
</dbReference>
<evidence type="ECO:0000313" key="1">
    <source>
        <dbReference type="EMBL" id="SVD35077.1"/>
    </source>
</evidence>
<reference evidence="1" key="1">
    <citation type="submission" date="2018-05" db="EMBL/GenBank/DDBJ databases">
        <authorList>
            <person name="Lanie J.A."/>
            <person name="Ng W.-L."/>
            <person name="Kazmierczak K.M."/>
            <person name="Andrzejewski T.M."/>
            <person name="Davidsen T.M."/>
            <person name="Wayne K.J."/>
            <person name="Tettelin H."/>
            <person name="Glass J.I."/>
            <person name="Rusch D."/>
            <person name="Podicherti R."/>
            <person name="Tsui H.-C.T."/>
            <person name="Winkler M.E."/>
        </authorList>
    </citation>
    <scope>NUCLEOTIDE SEQUENCE</scope>
</reference>
<dbReference type="Pfam" id="PF01547">
    <property type="entry name" value="SBP_bac_1"/>
    <property type="match status" value="1"/>
</dbReference>
<accession>A0A382ULX2</accession>